<keyword evidence="2" id="KW-0067">ATP-binding</keyword>
<keyword evidence="3" id="KW-0132">Cell division</keyword>
<name>A0A659QWM0_SALET</name>
<keyword evidence="1" id="KW-0547">Nucleotide-binding</keyword>
<protein>
    <submittedName>
        <fullName evidence="3">Cell division protein ZapE</fullName>
    </submittedName>
</protein>
<accession>A0A659QWM0</accession>
<dbReference type="InterPro" id="IPR005654">
    <property type="entry name" value="ATPase_AFG1-like"/>
</dbReference>
<evidence type="ECO:0000256" key="1">
    <source>
        <dbReference type="ARBA" id="ARBA00022741"/>
    </source>
</evidence>
<proteinExistence type="predicted"/>
<evidence type="ECO:0000313" key="4">
    <source>
        <dbReference type="Proteomes" id="UP000298491"/>
    </source>
</evidence>
<dbReference type="EMBL" id="PYKB01000927">
    <property type="protein sequence ID" value="TGC89746.1"/>
    <property type="molecule type" value="Genomic_DNA"/>
</dbReference>
<evidence type="ECO:0000256" key="2">
    <source>
        <dbReference type="ARBA" id="ARBA00022840"/>
    </source>
</evidence>
<sequence>PEMQPPARRYIARADEFYERHVKLVGSAAAPVYESYQGERLKFEFQRWLSRLQEMQSAEYLKQEHMP</sequence>
<feature type="non-terminal residue" evidence="3">
    <location>
        <position position="1"/>
    </location>
</feature>
<dbReference type="Pfam" id="PF03969">
    <property type="entry name" value="AFG1_ATPase"/>
    <property type="match status" value="1"/>
</dbReference>
<keyword evidence="3" id="KW-0131">Cell cycle</keyword>
<evidence type="ECO:0000313" key="3">
    <source>
        <dbReference type="EMBL" id="TGC89746.1"/>
    </source>
</evidence>
<dbReference type="GO" id="GO:0051301">
    <property type="term" value="P:cell division"/>
    <property type="evidence" value="ECO:0007669"/>
    <property type="project" value="UniProtKB-KW"/>
</dbReference>
<gene>
    <name evidence="3" type="ORF">C9F09_15285</name>
</gene>
<dbReference type="GO" id="GO:0016887">
    <property type="term" value="F:ATP hydrolysis activity"/>
    <property type="evidence" value="ECO:0007669"/>
    <property type="project" value="InterPro"/>
</dbReference>
<comment type="caution">
    <text evidence="3">The sequence shown here is derived from an EMBL/GenBank/DDBJ whole genome shotgun (WGS) entry which is preliminary data.</text>
</comment>
<dbReference type="GO" id="GO:0005524">
    <property type="term" value="F:ATP binding"/>
    <property type="evidence" value="ECO:0007669"/>
    <property type="project" value="UniProtKB-KW"/>
</dbReference>
<dbReference type="AlphaFoldDB" id="A0A659QWM0"/>
<reference evidence="3 4" key="1">
    <citation type="submission" date="2018-03" db="EMBL/GenBank/DDBJ databases">
        <title>Non-Typhoidal Salmonella genome sequencing and assembly.</title>
        <authorList>
            <person name="Matchawe C."/>
        </authorList>
    </citation>
    <scope>NUCLEOTIDE SEQUENCE [LARGE SCALE GENOMIC DNA]</scope>
    <source>
        <strain evidence="3 4">35dea</strain>
    </source>
</reference>
<dbReference type="Proteomes" id="UP000298491">
    <property type="component" value="Unassembled WGS sequence"/>
</dbReference>
<organism evidence="3 4">
    <name type="scientific">Salmonella enterica subsp. enterica serovar Wilhelmsburg</name>
    <dbReference type="NCBI Taxonomy" id="1960126"/>
    <lineage>
        <taxon>Bacteria</taxon>
        <taxon>Pseudomonadati</taxon>
        <taxon>Pseudomonadota</taxon>
        <taxon>Gammaproteobacteria</taxon>
        <taxon>Enterobacterales</taxon>
        <taxon>Enterobacteriaceae</taxon>
        <taxon>Salmonella</taxon>
    </lineage>
</organism>